<accession>A0A9D1P6U7</accession>
<evidence type="ECO:0000313" key="1">
    <source>
        <dbReference type="EMBL" id="HIV27352.1"/>
    </source>
</evidence>
<reference evidence="1" key="1">
    <citation type="submission" date="2020-10" db="EMBL/GenBank/DDBJ databases">
        <authorList>
            <person name="Gilroy R."/>
        </authorList>
    </citation>
    <scope>NUCLEOTIDE SEQUENCE</scope>
    <source>
        <strain evidence="1">CHK183-6373</strain>
    </source>
</reference>
<dbReference type="Gene3D" id="2.40.420.20">
    <property type="match status" value="1"/>
</dbReference>
<protein>
    <recommendedName>
        <fullName evidence="3">RND family efflux transporter, MFP subunit</fullName>
    </recommendedName>
</protein>
<reference evidence="1" key="2">
    <citation type="journal article" date="2021" name="PeerJ">
        <title>Extensive microbial diversity within the chicken gut microbiome revealed by metagenomics and culture.</title>
        <authorList>
            <person name="Gilroy R."/>
            <person name="Ravi A."/>
            <person name="Getino M."/>
            <person name="Pursley I."/>
            <person name="Horton D.L."/>
            <person name="Alikhan N.F."/>
            <person name="Baker D."/>
            <person name="Gharbi K."/>
            <person name="Hall N."/>
            <person name="Watson M."/>
            <person name="Adriaenssens E.M."/>
            <person name="Foster-Nyarko E."/>
            <person name="Jarju S."/>
            <person name="Secka A."/>
            <person name="Antonio M."/>
            <person name="Oren A."/>
            <person name="Chaudhuri R.R."/>
            <person name="La Ragione R."/>
            <person name="Hildebrand F."/>
            <person name="Pallen M.J."/>
        </authorList>
    </citation>
    <scope>NUCLEOTIDE SEQUENCE</scope>
    <source>
        <strain evidence="1">CHK183-6373</strain>
    </source>
</reference>
<organism evidence="1 2">
    <name type="scientific">Candidatus Ornithocaccomicrobium faecavium</name>
    <dbReference type="NCBI Taxonomy" id="2840890"/>
    <lineage>
        <taxon>Bacteria</taxon>
        <taxon>Bacillati</taxon>
        <taxon>Bacillota</taxon>
        <taxon>Clostridia</taxon>
        <taxon>Candidatus Ornithocaccomicrobium</taxon>
    </lineage>
</organism>
<comment type="caution">
    <text evidence="1">The sequence shown here is derived from an EMBL/GenBank/DDBJ whole genome shotgun (WGS) entry which is preliminary data.</text>
</comment>
<evidence type="ECO:0008006" key="3">
    <source>
        <dbReference type="Google" id="ProtNLM"/>
    </source>
</evidence>
<dbReference type="AlphaFoldDB" id="A0A9D1P6U7"/>
<dbReference type="EMBL" id="DVOT01000092">
    <property type="protein sequence ID" value="HIV27352.1"/>
    <property type="molecule type" value="Genomic_DNA"/>
</dbReference>
<evidence type="ECO:0000313" key="2">
    <source>
        <dbReference type="Proteomes" id="UP000886884"/>
    </source>
</evidence>
<proteinExistence type="predicted"/>
<dbReference type="GO" id="GO:1990281">
    <property type="term" value="C:efflux pump complex"/>
    <property type="evidence" value="ECO:0007669"/>
    <property type="project" value="TreeGrafter"/>
</dbReference>
<dbReference type="GO" id="GO:0015562">
    <property type="term" value="F:efflux transmembrane transporter activity"/>
    <property type="evidence" value="ECO:0007669"/>
    <property type="project" value="TreeGrafter"/>
</dbReference>
<name>A0A9D1P6U7_9FIRM</name>
<dbReference type="PANTHER" id="PTHR30469">
    <property type="entry name" value="MULTIDRUG RESISTANCE PROTEIN MDTA"/>
    <property type="match status" value="1"/>
</dbReference>
<gene>
    <name evidence="1" type="ORF">IAA64_05255</name>
</gene>
<sequence length="372" mass="39721">MKNRRPARAAIAFFAVMLVLTFCSRTIYRTTLPRVRVEAATGGVLSYRYDLTDFALRAEEYAYAYLPFPLEQSLTVETVWVKPGDVVQAGDALVSFYAPEGEHLALSANAAALSAEAELSHLESAIASAREELVQRLDGRQTREQAAAIRAEIDRLDAGFYEGKSIAQARETVKQAREYADIFTSLQNDGWVLRAQATSTICGVSACEGAAYGGLSPLCSLAALNQEIYLYAVLAGAPDARGAQWQISAVLETDGGAVPARIVPAGGGAVRVYLDGACAPGDVLSLTVRLQSPYRQTLLPLEAVRNNHVFVLEAATGDWGEMVYTVREKSVITGESDGVHISVLDGLSPGDKIVVSTGESLSDGQSVLVDGI</sequence>
<dbReference type="PANTHER" id="PTHR30469:SF15">
    <property type="entry name" value="HLYD FAMILY OF SECRETION PROTEINS"/>
    <property type="match status" value="1"/>
</dbReference>
<dbReference type="Proteomes" id="UP000886884">
    <property type="component" value="Unassembled WGS sequence"/>
</dbReference>